<dbReference type="CDD" id="cd06225">
    <property type="entry name" value="HAMP"/>
    <property type="match status" value="1"/>
</dbReference>
<keyword evidence="2" id="KW-1003">Cell membrane</keyword>
<dbReference type="InterPro" id="IPR052163">
    <property type="entry name" value="DGC-Regulatory_Protein"/>
</dbReference>
<organism evidence="9 10">
    <name type="scientific">Noviherbaspirillum aridicola</name>
    <dbReference type="NCBI Taxonomy" id="2849687"/>
    <lineage>
        <taxon>Bacteria</taxon>
        <taxon>Pseudomonadati</taxon>
        <taxon>Pseudomonadota</taxon>
        <taxon>Betaproteobacteria</taxon>
        <taxon>Burkholderiales</taxon>
        <taxon>Oxalobacteraceae</taxon>
        <taxon>Noviherbaspirillum</taxon>
    </lineage>
</organism>
<evidence type="ECO:0000313" key="10">
    <source>
        <dbReference type="Proteomes" id="UP000887222"/>
    </source>
</evidence>
<dbReference type="InterPro" id="IPR029787">
    <property type="entry name" value="Nucleotide_cyclase"/>
</dbReference>
<dbReference type="InterPro" id="IPR003660">
    <property type="entry name" value="HAMP_dom"/>
</dbReference>
<dbReference type="InterPro" id="IPR000160">
    <property type="entry name" value="GGDEF_dom"/>
</dbReference>
<feature type="domain" description="HAMP" evidence="7">
    <location>
        <begin position="353"/>
        <end position="405"/>
    </location>
</feature>
<name>A0ABQ4Q2X6_9BURK</name>
<dbReference type="SUPFAM" id="SSF103190">
    <property type="entry name" value="Sensory domain-like"/>
    <property type="match status" value="1"/>
</dbReference>
<evidence type="ECO:0000256" key="5">
    <source>
        <dbReference type="ARBA" id="ARBA00023136"/>
    </source>
</evidence>
<feature type="domain" description="GGDEF" evidence="8">
    <location>
        <begin position="433"/>
        <end position="567"/>
    </location>
</feature>
<evidence type="ECO:0000256" key="1">
    <source>
        <dbReference type="ARBA" id="ARBA00004651"/>
    </source>
</evidence>
<evidence type="ECO:0000256" key="3">
    <source>
        <dbReference type="ARBA" id="ARBA00022692"/>
    </source>
</evidence>
<dbReference type="CDD" id="cd01949">
    <property type="entry name" value="GGDEF"/>
    <property type="match status" value="1"/>
</dbReference>
<dbReference type="Gene3D" id="1.10.8.500">
    <property type="entry name" value="HAMP domain in histidine kinase"/>
    <property type="match status" value="1"/>
</dbReference>
<dbReference type="PANTHER" id="PTHR46663">
    <property type="entry name" value="DIGUANYLATE CYCLASE DGCT-RELATED"/>
    <property type="match status" value="1"/>
</dbReference>
<dbReference type="NCBIfam" id="TIGR00254">
    <property type="entry name" value="GGDEF"/>
    <property type="match status" value="1"/>
</dbReference>
<evidence type="ECO:0000313" key="9">
    <source>
        <dbReference type="EMBL" id="GIZ51494.1"/>
    </source>
</evidence>
<dbReference type="Pfam" id="PF02743">
    <property type="entry name" value="dCache_1"/>
    <property type="match status" value="1"/>
</dbReference>
<dbReference type="SUPFAM" id="SSF158472">
    <property type="entry name" value="HAMP domain-like"/>
    <property type="match status" value="1"/>
</dbReference>
<feature type="transmembrane region" description="Helical" evidence="6">
    <location>
        <begin position="330"/>
        <end position="352"/>
    </location>
</feature>
<evidence type="ECO:0008006" key="11">
    <source>
        <dbReference type="Google" id="ProtNLM"/>
    </source>
</evidence>
<evidence type="ECO:0000259" key="7">
    <source>
        <dbReference type="PROSITE" id="PS50885"/>
    </source>
</evidence>
<comment type="subcellular location">
    <subcellularLocation>
        <location evidence="1">Cell membrane</location>
        <topology evidence="1">Multi-pass membrane protein</topology>
    </subcellularLocation>
</comment>
<dbReference type="InterPro" id="IPR043128">
    <property type="entry name" value="Rev_trsase/Diguanyl_cyclase"/>
</dbReference>
<dbReference type="PROSITE" id="PS50885">
    <property type="entry name" value="HAMP"/>
    <property type="match status" value="1"/>
</dbReference>
<dbReference type="Pfam" id="PF00990">
    <property type="entry name" value="GGDEF"/>
    <property type="match status" value="1"/>
</dbReference>
<protein>
    <recommendedName>
        <fullName evidence="11">Diguanylate cyclase (GGDEF)-like protein</fullName>
    </recommendedName>
</protein>
<dbReference type="SMART" id="SM00267">
    <property type="entry name" value="GGDEF"/>
    <property type="match status" value="1"/>
</dbReference>
<keyword evidence="4 6" id="KW-1133">Transmembrane helix</keyword>
<keyword evidence="3 6" id="KW-0812">Transmembrane</keyword>
<dbReference type="EMBL" id="BPMK01000006">
    <property type="protein sequence ID" value="GIZ51494.1"/>
    <property type="molecule type" value="Genomic_DNA"/>
</dbReference>
<dbReference type="PANTHER" id="PTHR46663:SF2">
    <property type="entry name" value="GGDEF DOMAIN-CONTAINING PROTEIN"/>
    <property type="match status" value="1"/>
</dbReference>
<dbReference type="SMART" id="SM00304">
    <property type="entry name" value="HAMP"/>
    <property type="match status" value="1"/>
</dbReference>
<dbReference type="CDD" id="cd12913">
    <property type="entry name" value="PDC1_MCP_like"/>
    <property type="match status" value="1"/>
</dbReference>
<dbReference type="SUPFAM" id="SSF55073">
    <property type="entry name" value="Nucleotide cyclase"/>
    <property type="match status" value="1"/>
</dbReference>
<evidence type="ECO:0000256" key="6">
    <source>
        <dbReference type="SAM" id="Phobius"/>
    </source>
</evidence>
<keyword evidence="5 6" id="KW-0472">Membrane</keyword>
<dbReference type="InterPro" id="IPR029151">
    <property type="entry name" value="Sensor-like_sf"/>
</dbReference>
<dbReference type="Pfam" id="PF00672">
    <property type="entry name" value="HAMP"/>
    <property type="match status" value="1"/>
</dbReference>
<dbReference type="Gene3D" id="3.30.70.270">
    <property type="match status" value="1"/>
</dbReference>
<proteinExistence type="predicted"/>
<evidence type="ECO:0000256" key="4">
    <source>
        <dbReference type="ARBA" id="ARBA00022989"/>
    </source>
</evidence>
<evidence type="ECO:0000256" key="2">
    <source>
        <dbReference type="ARBA" id="ARBA00022475"/>
    </source>
</evidence>
<accession>A0ABQ4Q2X6</accession>
<dbReference type="Gene3D" id="3.30.450.20">
    <property type="entry name" value="PAS domain"/>
    <property type="match status" value="2"/>
</dbReference>
<dbReference type="PROSITE" id="PS50887">
    <property type="entry name" value="GGDEF"/>
    <property type="match status" value="1"/>
</dbReference>
<dbReference type="Proteomes" id="UP000887222">
    <property type="component" value="Unassembled WGS sequence"/>
</dbReference>
<evidence type="ECO:0000259" key="8">
    <source>
        <dbReference type="PROSITE" id="PS50887"/>
    </source>
</evidence>
<reference evidence="9 10" key="1">
    <citation type="journal article" date="2022" name="Int. J. Syst. Evol. Microbiol.">
        <title>Noviherbaspirillum aridicola sp. nov., isolated from an arid soil in Pakistan.</title>
        <authorList>
            <person name="Khan I.U."/>
            <person name="Saqib M."/>
            <person name="Amin A."/>
            <person name="Hussain F."/>
            <person name="Li L."/>
            <person name="Liu Y.H."/>
            <person name="Fang B.Z."/>
            <person name="Ahmed I."/>
            <person name="Li W.J."/>
        </authorList>
    </citation>
    <scope>NUCLEOTIDE SEQUENCE [LARGE SCALE GENOMIC DNA]</scope>
    <source>
        <strain evidence="9 10">NCCP-691</strain>
    </source>
</reference>
<dbReference type="InterPro" id="IPR033479">
    <property type="entry name" value="dCache_1"/>
</dbReference>
<keyword evidence="10" id="KW-1185">Reference proteome</keyword>
<comment type="caution">
    <text evidence="9">The sequence shown here is derived from an EMBL/GenBank/DDBJ whole genome shotgun (WGS) entry which is preliminary data.</text>
</comment>
<gene>
    <name evidence="9" type="ORF">NCCP691_15080</name>
</gene>
<sequence length="567" mass="62802">MRRQLLLPYVLLVIFVSVAIGWVSYRAGKDAVDNLSSRILGDAVSRISADTEEHLARALVALHSIAPDPATLPQPQEFSNDLDQLESRIWVASGLFMDVNNYVYFGGADGRFIGVNRVSSDLVELYRRDPGAPRRSVHVTNRPGDRARLLRHDDYDPRKRPWYGIAAQQDKPVWSPVYNDFSSREPTITLAQAVRRADRSLVGVVATDVTLKLLTDFLRTLRVSDNGIAFVIDGNGYMIATSGQELPFRMVDGQPKRMHVSEMRTALISRAWFGIQDWKRRDAGTREPVTLAAGQARIAAGELGGRYGVDWLTVVAVPQSDFTAGVQRSLMQGVLIAVLCILAAIAIGMSLISRVLGDIRKLTDAARRIGEGQPLPHLNLRRRDELGQLALSFSEMEHNLRIDKLTAVFNRASLIAQIGFLRRQLDQKAGERPHFALLFIDLDHFKTVNDQYGHAAGDRVLATVAARLKESVRVTDVVARYGGDEFVILLKGLTEPADVTAMEEKIRNVVEAPVPLEHGTARVGVSIGWAMFPDDGDDIDALLKIADKRMFDAKKLRKAARAQTSST</sequence>